<evidence type="ECO:0000256" key="1">
    <source>
        <dbReference type="ARBA" id="ARBA00023125"/>
    </source>
</evidence>
<dbReference type="InterPro" id="IPR001387">
    <property type="entry name" value="Cro/C1-type_HTH"/>
</dbReference>
<accession>A0ABV9JVD9</accession>
<dbReference type="SUPFAM" id="SSF47413">
    <property type="entry name" value="lambda repressor-like DNA-binding domains"/>
    <property type="match status" value="1"/>
</dbReference>
<protein>
    <submittedName>
        <fullName evidence="3">Helix-turn-helix transcriptional regulator</fullName>
    </submittedName>
</protein>
<dbReference type="CDD" id="cd00093">
    <property type="entry name" value="HTH_XRE"/>
    <property type="match status" value="1"/>
</dbReference>
<keyword evidence="4" id="KW-1185">Reference proteome</keyword>
<name>A0ABV9JVD9_9BACI</name>
<dbReference type="RefSeq" id="WP_379542241.1">
    <property type="nucleotide sequence ID" value="NZ_JBHSFT010000008.1"/>
</dbReference>
<feature type="domain" description="HTH cro/C1-type" evidence="2">
    <location>
        <begin position="22"/>
        <end position="76"/>
    </location>
</feature>
<sequence>MKKSKPPSLEYHSIKGPKRTRLIQERKKKKLSQKELAKIIGCSEATISYLENGRMKPGLEISLSLQEIFDLNYEEIFPDL</sequence>
<evidence type="ECO:0000313" key="4">
    <source>
        <dbReference type="Proteomes" id="UP001595988"/>
    </source>
</evidence>
<dbReference type="Pfam" id="PF01381">
    <property type="entry name" value="HTH_3"/>
    <property type="match status" value="1"/>
</dbReference>
<dbReference type="InterPro" id="IPR010982">
    <property type="entry name" value="Lambda_DNA-bd_dom_sf"/>
</dbReference>
<reference evidence="4" key="1">
    <citation type="journal article" date="2019" name="Int. J. Syst. Evol. Microbiol.">
        <title>The Global Catalogue of Microorganisms (GCM) 10K type strain sequencing project: providing services to taxonomists for standard genome sequencing and annotation.</title>
        <authorList>
            <consortium name="The Broad Institute Genomics Platform"/>
            <consortium name="The Broad Institute Genome Sequencing Center for Infectious Disease"/>
            <person name="Wu L."/>
            <person name="Ma J."/>
        </authorList>
    </citation>
    <scope>NUCLEOTIDE SEQUENCE [LARGE SCALE GENOMIC DNA]</scope>
    <source>
        <strain evidence="4">CCUG 37257</strain>
    </source>
</reference>
<dbReference type="SMART" id="SM00530">
    <property type="entry name" value="HTH_XRE"/>
    <property type="match status" value="1"/>
</dbReference>
<gene>
    <name evidence="3" type="ORF">ACFO3P_05650</name>
</gene>
<dbReference type="PROSITE" id="PS50943">
    <property type="entry name" value="HTH_CROC1"/>
    <property type="match status" value="1"/>
</dbReference>
<dbReference type="Gene3D" id="1.10.260.40">
    <property type="entry name" value="lambda repressor-like DNA-binding domains"/>
    <property type="match status" value="1"/>
</dbReference>
<dbReference type="EMBL" id="JBHSFT010000008">
    <property type="protein sequence ID" value="MFC4661698.1"/>
    <property type="molecule type" value="Genomic_DNA"/>
</dbReference>
<evidence type="ECO:0000313" key="3">
    <source>
        <dbReference type="EMBL" id="MFC4661698.1"/>
    </source>
</evidence>
<dbReference type="PANTHER" id="PTHR46558:SF11">
    <property type="entry name" value="HTH-TYPE TRANSCRIPTIONAL REGULATOR XRE"/>
    <property type="match status" value="1"/>
</dbReference>
<dbReference type="Proteomes" id="UP001595988">
    <property type="component" value="Unassembled WGS sequence"/>
</dbReference>
<keyword evidence="1" id="KW-0238">DNA-binding</keyword>
<organism evidence="3 4">
    <name type="scientific">Oceanobacillus aidingensis</name>
    <dbReference type="NCBI Taxonomy" id="645964"/>
    <lineage>
        <taxon>Bacteria</taxon>
        <taxon>Bacillati</taxon>
        <taxon>Bacillota</taxon>
        <taxon>Bacilli</taxon>
        <taxon>Bacillales</taxon>
        <taxon>Bacillaceae</taxon>
        <taxon>Oceanobacillus</taxon>
    </lineage>
</organism>
<comment type="caution">
    <text evidence="3">The sequence shown here is derived from an EMBL/GenBank/DDBJ whole genome shotgun (WGS) entry which is preliminary data.</text>
</comment>
<proteinExistence type="predicted"/>
<dbReference type="PANTHER" id="PTHR46558">
    <property type="entry name" value="TRACRIPTIONAL REGULATORY PROTEIN-RELATED-RELATED"/>
    <property type="match status" value="1"/>
</dbReference>
<evidence type="ECO:0000259" key="2">
    <source>
        <dbReference type="PROSITE" id="PS50943"/>
    </source>
</evidence>